<dbReference type="PROSITE" id="PS00107">
    <property type="entry name" value="PROTEIN_KINASE_ATP"/>
    <property type="match status" value="1"/>
</dbReference>
<dbReference type="GO" id="GO:0005524">
    <property type="term" value="F:ATP binding"/>
    <property type="evidence" value="ECO:0007669"/>
    <property type="project" value="UniProtKB-UniRule"/>
</dbReference>
<evidence type="ECO:0000256" key="13">
    <source>
        <dbReference type="ARBA" id="ARBA00047899"/>
    </source>
</evidence>
<feature type="domain" description="Protein kinase" evidence="17">
    <location>
        <begin position="35"/>
        <end position="299"/>
    </location>
</feature>
<sequence length="367" mass="41655">MTTPSWKQMTRGVFVGLKREEPNRYNTEQLQVITSDYSKHLGSGSFGHVYKGILDDGREVAVKVLKNTTLSATNDQFKAEVSTLCNHHQNLVKLYGFCSESDKKALVYEFMENGSLDNILYGNQSIKFEMLWKIAIGTANGLSYLHHSCQPSIIHYDIKPANILLDANFYPKIGDFGLAKLLEKDTTHVTVSNFRGTGKYAAPELSLPWVSDLKGTHKSDVYSYGKLLYELCYRCLGQDWWDRFENGQEEWLMNSCGIEGQDREKVKRIFKTANECMTFKPQLRPSMSDVVTLLEGTELGMPIDSSSATVIASFTSHNMQAASSSSIAHNRIELAILSLKMHCRLLKLTKRQKWCKSHPFIFIYNNE</sequence>
<dbReference type="InterPro" id="IPR000719">
    <property type="entry name" value="Prot_kinase_dom"/>
</dbReference>
<dbReference type="FunFam" id="1.10.510.10:FF:001023">
    <property type="entry name" value="Os07g0541700 protein"/>
    <property type="match status" value="1"/>
</dbReference>
<protein>
    <recommendedName>
        <fullName evidence="2">non-specific serine/threonine protein kinase</fullName>
        <ecNumber evidence="2">2.7.11.1</ecNumber>
    </recommendedName>
</protein>
<keyword evidence="11" id="KW-0472">Membrane</keyword>
<keyword evidence="3 16" id="KW-0723">Serine/threonine-protein kinase</keyword>
<proteinExistence type="inferred from homology"/>
<keyword evidence="19" id="KW-1185">Reference proteome</keyword>
<dbReference type="InterPro" id="IPR045874">
    <property type="entry name" value="LRK10/LRL21-25-like"/>
</dbReference>
<keyword evidence="5" id="KW-0812">Transmembrane</keyword>
<gene>
    <name evidence="18" type="ORF">AQUCO_02200073v1</name>
</gene>
<dbReference type="InterPro" id="IPR017441">
    <property type="entry name" value="Protein_kinase_ATP_BS"/>
</dbReference>
<dbReference type="InParanoid" id="A0A2G5DD47"/>
<evidence type="ECO:0000256" key="8">
    <source>
        <dbReference type="ARBA" id="ARBA00022777"/>
    </source>
</evidence>
<dbReference type="Pfam" id="PF07714">
    <property type="entry name" value="PK_Tyr_Ser-Thr"/>
    <property type="match status" value="1"/>
</dbReference>
<dbReference type="Gene3D" id="1.10.510.10">
    <property type="entry name" value="Transferase(Phosphotransferase) domain 1"/>
    <property type="match status" value="1"/>
</dbReference>
<evidence type="ECO:0000256" key="4">
    <source>
        <dbReference type="ARBA" id="ARBA00022679"/>
    </source>
</evidence>
<comment type="catalytic activity">
    <reaction evidence="13">
        <text>L-threonyl-[protein] + ATP = O-phospho-L-threonyl-[protein] + ADP + H(+)</text>
        <dbReference type="Rhea" id="RHEA:46608"/>
        <dbReference type="Rhea" id="RHEA-COMP:11060"/>
        <dbReference type="Rhea" id="RHEA-COMP:11605"/>
        <dbReference type="ChEBI" id="CHEBI:15378"/>
        <dbReference type="ChEBI" id="CHEBI:30013"/>
        <dbReference type="ChEBI" id="CHEBI:30616"/>
        <dbReference type="ChEBI" id="CHEBI:61977"/>
        <dbReference type="ChEBI" id="CHEBI:456216"/>
        <dbReference type="EC" id="2.7.11.1"/>
    </reaction>
</comment>
<evidence type="ECO:0000256" key="15">
    <source>
        <dbReference type="PROSITE-ProRule" id="PRU10141"/>
    </source>
</evidence>
<evidence type="ECO:0000313" key="19">
    <source>
        <dbReference type="Proteomes" id="UP000230069"/>
    </source>
</evidence>
<keyword evidence="12" id="KW-0325">Glycoprotein</keyword>
<evidence type="ECO:0000256" key="9">
    <source>
        <dbReference type="ARBA" id="ARBA00022840"/>
    </source>
</evidence>
<dbReference type="InterPro" id="IPR008271">
    <property type="entry name" value="Ser/Thr_kinase_AS"/>
</dbReference>
<dbReference type="OrthoDB" id="28230at2759"/>
<dbReference type="InterPro" id="IPR011009">
    <property type="entry name" value="Kinase-like_dom_sf"/>
</dbReference>
<keyword evidence="7 15" id="KW-0547">Nucleotide-binding</keyword>
<evidence type="ECO:0000256" key="16">
    <source>
        <dbReference type="RuleBase" id="RU000304"/>
    </source>
</evidence>
<dbReference type="EC" id="2.7.11.1" evidence="2"/>
<evidence type="ECO:0000256" key="2">
    <source>
        <dbReference type="ARBA" id="ARBA00012513"/>
    </source>
</evidence>
<evidence type="ECO:0000259" key="17">
    <source>
        <dbReference type="PROSITE" id="PS50011"/>
    </source>
</evidence>
<dbReference type="Gene3D" id="3.30.200.20">
    <property type="entry name" value="Phosphorylase Kinase, domain 1"/>
    <property type="match status" value="1"/>
</dbReference>
<keyword evidence="9 15" id="KW-0067">ATP-binding</keyword>
<dbReference type="PANTHER" id="PTHR27009">
    <property type="entry name" value="RUST RESISTANCE KINASE LR10-RELATED"/>
    <property type="match status" value="1"/>
</dbReference>
<accession>A0A2G5DD47</accession>
<keyword evidence="4" id="KW-0808">Transferase</keyword>
<organism evidence="18 19">
    <name type="scientific">Aquilegia coerulea</name>
    <name type="common">Rocky mountain columbine</name>
    <dbReference type="NCBI Taxonomy" id="218851"/>
    <lineage>
        <taxon>Eukaryota</taxon>
        <taxon>Viridiplantae</taxon>
        <taxon>Streptophyta</taxon>
        <taxon>Embryophyta</taxon>
        <taxon>Tracheophyta</taxon>
        <taxon>Spermatophyta</taxon>
        <taxon>Magnoliopsida</taxon>
        <taxon>Ranunculales</taxon>
        <taxon>Ranunculaceae</taxon>
        <taxon>Thalictroideae</taxon>
        <taxon>Aquilegia</taxon>
    </lineage>
</organism>
<dbReference type="EMBL" id="KZ305039">
    <property type="protein sequence ID" value="PIA41402.1"/>
    <property type="molecule type" value="Genomic_DNA"/>
</dbReference>
<dbReference type="PROSITE" id="PS00108">
    <property type="entry name" value="PROTEIN_KINASE_ST"/>
    <property type="match status" value="1"/>
</dbReference>
<comment type="subcellular location">
    <subcellularLocation>
        <location evidence="1">Membrane</location>
        <topology evidence="1">Single-pass type I membrane protein</topology>
    </subcellularLocation>
</comment>
<name>A0A2G5DD47_AQUCA</name>
<dbReference type="PROSITE" id="PS50011">
    <property type="entry name" value="PROTEIN_KINASE_DOM"/>
    <property type="match status" value="1"/>
</dbReference>
<evidence type="ECO:0000256" key="6">
    <source>
        <dbReference type="ARBA" id="ARBA00022729"/>
    </source>
</evidence>
<evidence type="ECO:0000256" key="1">
    <source>
        <dbReference type="ARBA" id="ARBA00004479"/>
    </source>
</evidence>
<evidence type="ECO:0000256" key="11">
    <source>
        <dbReference type="ARBA" id="ARBA00023136"/>
    </source>
</evidence>
<dbReference type="GO" id="GO:0016020">
    <property type="term" value="C:membrane"/>
    <property type="evidence" value="ECO:0007669"/>
    <property type="project" value="UniProtKB-SubCell"/>
</dbReference>
<feature type="binding site" evidence="15">
    <location>
        <position position="63"/>
    </location>
    <ligand>
        <name>ATP</name>
        <dbReference type="ChEBI" id="CHEBI:30616"/>
    </ligand>
</feature>
<comment type="similarity">
    <text evidence="16">Belongs to the protein kinase superfamily.</text>
</comment>
<evidence type="ECO:0000256" key="14">
    <source>
        <dbReference type="ARBA" id="ARBA00048679"/>
    </source>
</evidence>
<dbReference type="AlphaFoldDB" id="A0A2G5DD47"/>
<dbReference type="SMART" id="SM00220">
    <property type="entry name" value="S_TKc"/>
    <property type="match status" value="1"/>
</dbReference>
<dbReference type="GO" id="GO:0004674">
    <property type="term" value="F:protein serine/threonine kinase activity"/>
    <property type="evidence" value="ECO:0007669"/>
    <property type="project" value="UniProtKB-KW"/>
</dbReference>
<reference evidence="18 19" key="1">
    <citation type="submission" date="2017-09" db="EMBL/GenBank/DDBJ databases">
        <title>WGS assembly of Aquilegia coerulea Goldsmith.</title>
        <authorList>
            <person name="Hodges S."/>
            <person name="Kramer E."/>
            <person name="Nordborg M."/>
            <person name="Tomkins J."/>
            <person name="Borevitz J."/>
            <person name="Derieg N."/>
            <person name="Yan J."/>
            <person name="Mihaltcheva S."/>
            <person name="Hayes R.D."/>
            <person name="Rokhsar D."/>
        </authorList>
    </citation>
    <scope>NUCLEOTIDE SEQUENCE [LARGE SCALE GENOMIC DNA]</scope>
    <source>
        <strain evidence="19">cv. Goldsmith</strain>
    </source>
</reference>
<keyword evidence="8" id="KW-0418">Kinase</keyword>
<keyword evidence="6" id="KW-0732">Signal</keyword>
<evidence type="ECO:0000256" key="3">
    <source>
        <dbReference type="ARBA" id="ARBA00022527"/>
    </source>
</evidence>
<dbReference type="Proteomes" id="UP000230069">
    <property type="component" value="Unassembled WGS sequence"/>
</dbReference>
<dbReference type="SUPFAM" id="SSF56112">
    <property type="entry name" value="Protein kinase-like (PK-like)"/>
    <property type="match status" value="1"/>
</dbReference>
<evidence type="ECO:0000256" key="10">
    <source>
        <dbReference type="ARBA" id="ARBA00022989"/>
    </source>
</evidence>
<evidence type="ECO:0000256" key="5">
    <source>
        <dbReference type="ARBA" id="ARBA00022692"/>
    </source>
</evidence>
<comment type="catalytic activity">
    <reaction evidence="14">
        <text>L-seryl-[protein] + ATP = O-phospho-L-seryl-[protein] + ADP + H(+)</text>
        <dbReference type="Rhea" id="RHEA:17989"/>
        <dbReference type="Rhea" id="RHEA-COMP:9863"/>
        <dbReference type="Rhea" id="RHEA-COMP:11604"/>
        <dbReference type="ChEBI" id="CHEBI:15378"/>
        <dbReference type="ChEBI" id="CHEBI:29999"/>
        <dbReference type="ChEBI" id="CHEBI:30616"/>
        <dbReference type="ChEBI" id="CHEBI:83421"/>
        <dbReference type="ChEBI" id="CHEBI:456216"/>
        <dbReference type="EC" id="2.7.11.1"/>
    </reaction>
</comment>
<keyword evidence="10" id="KW-1133">Transmembrane helix</keyword>
<dbReference type="InterPro" id="IPR001245">
    <property type="entry name" value="Ser-Thr/Tyr_kinase_cat_dom"/>
</dbReference>
<evidence type="ECO:0000256" key="7">
    <source>
        <dbReference type="ARBA" id="ARBA00022741"/>
    </source>
</evidence>
<dbReference type="STRING" id="218851.A0A2G5DD47"/>
<evidence type="ECO:0000313" key="18">
    <source>
        <dbReference type="EMBL" id="PIA41402.1"/>
    </source>
</evidence>
<evidence type="ECO:0000256" key="12">
    <source>
        <dbReference type="ARBA" id="ARBA00023180"/>
    </source>
</evidence>